<feature type="transmembrane region" description="Helical" evidence="2">
    <location>
        <begin position="125"/>
        <end position="144"/>
    </location>
</feature>
<evidence type="ECO:0000256" key="1">
    <source>
        <dbReference type="SAM" id="MobiDB-lite"/>
    </source>
</evidence>
<feature type="compositionally biased region" description="Polar residues" evidence="1">
    <location>
        <begin position="317"/>
        <end position="331"/>
    </location>
</feature>
<dbReference type="Proteomes" id="UP001353858">
    <property type="component" value="Unassembled WGS sequence"/>
</dbReference>
<name>A0AAN7P278_9COLE</name>
<feature type="transmembrane region" description="Helical" evidence="2">
    <location>
        <begin position="90"/>
        <end position="113"/>
    </location>
</feature>
<evidence type="ECO:0000256" key="2">
    <source>
        <dbReference type="SAM" id="Phobius"/>
    </source>
</evidence>
<feature type="region of interest" description="Disordered" evidence="1">
    <location>
        <begin position="285"/>
        <end position="331"/>
    </location>
</feature>
<gene>
    <name evidence="3" type="ORF">RN001_013073</name>
</gene>
<feature type="transmembrane region" description="Helical" evidence="2">
    <location>
        <begin position="56"/>
        <end position="78"/>
    </location>
</feature>
<reference evidence="4" key="1">
    <citation type="submission" date="2023-01" db="EMBL/GenBank/DDBJ databases">
        <title>Key to firefly adult light organ development and bioluminescence: homeobox transcription factors regulate luciferase expression and transportation to peroxisome.</title>
        <authorList>
            <person name="Fu X."/>
        </authorList>
    </citation>
    <scope>NUCLEOTIDE SEQUENCE [LARGE SCALE GENOMIC DNA]</scope>
</reference>
<evidence type="ECO:0000313" key="3">
    <source>
        <dbReference type="EMBL" id="KAK4873713.1"/>
    </source>
</evidence>
<accession>A0AAN7P278</accession>
<keyword evidence="2" id="KW-1133">Transmembrane helix</keyword>
<comment type="caution">
    <text evidence="3">The sequence shown here is derived from an EMBL/GenBank/DDBJ whole genome shotgun (WGS) entry which is preliminary data.</text>
</comment>
<dbReference type="AlphaFoldDB" id="A0AAN7P278"/>
<keyword evidence="2" id="KW-0812">Transmembrane</keyword>
<feature type="region of interest" description="Disordered" evidence="1">
    <location>
        <begin position="191"/>
        <end position="265"/>
    </location>
</feature>
<sequence>MGFDKWALLKVFEVGFAIACLVAKRVTDSEATRLFLYLQKLSREWSLLNNVTWDKVGAAVADATYGGYVLITLGLLFGKIAGEIPTSRRVLETFLLGIGALLYIILGSLEFAALDSVPPDLVDNAAVLGSLSLITAVLFLIDLGGPRAKKTSSKPLKIEVASKPLSVSPNEQDPESLQNKEIKMLEEFSKQAKTDKNKTKRDLNGFDFKVSNPGEFRPTQNGYKKIKEGRESGRKFDIYGKDVPNQDVPNGAKDNENGDFDKHSPVWSQIRKGNYGKYDIVLPPHLYMQNDSPDGSRTQPSSPSDPGYVQYTAKRWGQQSQKTPRHSPTQV</sequence>
<evidence type="ECO:0000313" key="4">
    <source>
        <dbReference type="Proteomes" id="UP001353858"/>
    </source>
</evidence>
<keyword evidence="2" id="KW-0472">Membrane</keyword>
<feature type="compositionally biased region" description="Basic and acidic residues" evidence="1">
    <location>
        <begin position="253"/>
        <end position="264"/>
    </location>
</feature>
<organism evidence="3 4">
    <name type="scientific">Aquatica leii</name>
    <dbReference type="NCBI Taxonomy" id="1421715"/>
    <lineage>
        <taxon>Eukaryota</taxon>
        <taxon>Metazoa</taxon>
        <taxon>Ecdysozoa</taxon>
        <taxon>Arthropoda</taxon>
        <taxon>Hexapoda</taxon>
        <taxon>Insecta</taxon>
        <taxon>Pterygota</taxon>
        <taxon>Neoptera</taxon>
        <taxon>Endopterygota</taxon>
        <taxon>Coleoptera</taxon>
        <taxon>Polyphaga</taxon>
        <taxon>Elateriformia</taxon>
        <taxon>Elateroidea</taxon>
        <taxon>Lampyridae</taxon>
        <taxon>Luciolinae</taxon>
        <taxon>Aquatica</taxon>
    </lineage>
</organism>
<dbReference type="EMBL" id="JARPUR010000006">
    <property type="protein sequence ID" value="KAK4873713.1"/>
    <property type="molecule type" value="Genomic_DNA"/>
</dbReference>
<feature type="compositionally biased region" description="Basic and acidic residues" evidence="1">
    <location>
        <begin position="191"/>
        <end position="204"/>
    </location>
</feature>
<feature type="compositionally biased region" description="Polar residues" evidence="1">
    <location>
        <begin position="289"/>
        <end position="304"/>
    </location>
</feature>
<protein>
    <submittedName>
        <fullName evidence="3">Uncharacterized protein</fullName>
    </submittedName>
</protein>
<keyword evidence="4" id="KW-1185">Reference proteome</keyword>
<proteinExistence type="predicted"/>
<feature type="compositionally biased region" description="Basic and acidic residues" evidence="1">
    <location>
        <begin position="225"/>
        <end position="240"/>
    </location>
</feature>